<comment type="caution">
    <text evidence="3">The sequence shown here is derived from an EMBL/GenBank/DDBJ whole genome shotgun (WGS) entry which is preliminary data.</text>
</comment>
<dbReference type="SMART" id="SM00858">
    <property type="entry name" value="SAF"/>
    <property type="match status" value="1"/>
</dbReference>
<evidence type="ECO:0000259" key="2">
    <source>
        <dbReference type="SMART" id="SM00858"/>
    </source>
</evidence>
<keyword evidence="1" id="KW-0812">Transmembrane</keyword>
<feature type="domain" description="SAF" evidence="2">
    <location>
        <begin position="69"/>
        <end position="128"/>
    </location>
</feature>
<organism evidence="3 4">
    <name type="scientific">Ilumatobacter coccineus</name>
    <dbReference type="NCBI Taxonomy" id="467094"/>
    <lineage>
        <taxon>Bacteria</taxon>
        <taxon>Bacillati</taxon>
        <taxon>Actinomycetota</taxon>
        <taxon>Acidimicrobiia</taxon>
        <taxon>Acidimicrobiales</taxon>
        <taxon>Ilumatobacteraceae</taxon>
        <taxon>Ilumatobacter</taxon>
    </lineage>
</organism>
<dbReference type="InterPro" id="IPR013974">
    <property type="entry name" value="SAF"/>
</dbReference>
<accession>A0A2G6K6R5</accession>
<keyword evidence="1" id="KW-1133">Transmembrane helix</keyword>
<dbReference type="CDD" id="cd11614">
    <property type="entry name" value="SAF_CpaB_FlgA_like"/>
    <property type="match status" value="1"/>
</dbReference>
<sequence length="208" mass="22174">MEDGMVLGPIIDRQRQLIGHTRITITRMIALHPSVWWIMVALVAAMMSWSIHQRLAAVDLARDRWGDQIEVVVADRAFEPGDPITVHTMTVPAALVPDQAISDPSDADHSIARGPIDEGTIITWSLITPAGPLALVPPEWRVVAVVESPSSGATTGERVDLVHEGVLLAADAIVIGDHEDATLVAVPADHAAQIALAAETGLSLVRVP</sequence>
<dbReference type="AlphaFoldDB" id="A0A2G6K6R5"/>
<proteinExistence type="predicted"/>
<dbReference type="EMBL" id="PDSL01000085">
    <property type="protein sequence ID" value="PIE31376.1"/>
    <property type="molecule type" value="Genomic_DNA"/>
</dbReference>
<feature type="transmembrane region" description="Helical" evidence="1">
    <location>
        <begin position="34"/>
        <end position="52"/>
    </location>
</feature>
<dbReference type="Proteomes" id="UP000230914">
    <property type="component" value="Unassembled WGS sequence"/>
</dbReference>
<protein>
    <recommendedName>
        <fullName evidence="2">SAF domain-containing protein</fullName>
    </recommendedName>
</protein>
<gene>
    <name evidence="3" type="ORF">CSA55_05940</name>
</gene>
<evidence type="ECO:0000313" key="4">
    <source>
        <dbReference type="Proteomes" id="UP000230914"/>
    </source>
</evidence>
<reference evidence="3 4" key="1">
    <citation type="submission" date="2017-10" db="EMBL/GenBank/DDBJ databases">
        <title>Novel microbial diversity and functional potential in the marine mammal oral microbiome.</title>
        <authorList>
            <person name="Dudek N.K."/>
            <person name="Sun C.L."/>
            <person name="Burstein D."/>
            <person name="Kantor R.S."/>
            <person name="Aliaga Goltsman D.S."/>
            <person name="Bik E.M."/>
            <person name="Thomas B.C."/>
            <person name="Banfield J.F."/>
            <person name="Relman D.A."/>
        </authorList>
    </citation>
    <scope>NUCLEOTIDE SEQUENCE [LARGE SCALE GENOMIC DNA]</scope>
    <source>
        <strain evidence="3">DOLJORAL78_61_10</strain>
    </source>
</reference>
<evidence type="ECO:0000256" key="1">
    <source>
        <dbReference type="SAM" id="Phobius"/>
    </source>
</evidence>
<evidence type="ECO:0000313" key="3">
    <source>
        <dbReference type="EMBL" id="PIE31376.1"/>
    </source>
</evidence>
<keyword evidence="1" id="KW-0472">Membrane</keyword>
<name>A0A2G6K6R5_9ACTN</name>